<gene>
    <name evidence="13" type="ORF">A9Q02_17910</name>
</gene>
<evidence type="ECO:0000256" key="12">
    <source>
        <dbReference type="SAM" id="Phobius"/>
    </source>
</evidence>
<evidence type="ECO:0000256" key="1">
    <source>
        <dbReference type="ARBA" id="ARBA00004141"/>
    </source>
</evidence>
<dbReference type="InterPro" id="IPR000462">
    <property type="entry name" value="CDP-OH_P_trans"/>
</dbReference>
<proteinExistence type="inferred from homology"/>
<dbReference type="AlphaFoldDB" id="A0A2H3KUJ1"/>
<keyword evidence="4 11" id="KW-0808">Transferase</keyword>
<evidence type="ECO:0000256" key="6">
    <source>
        <dbReference type="ARBA" id="ARBA00022989"/>
    </source>
</evidence>
<dbReference type="OrthoDB" id="9796672at2"/>
<comment type="similarity">
    <text evidence="2 11">Belongs to the CDP-alcohol phosphatidyltransferase class-I family.</text>
</comment>
<keyword evidence="14" id="KW-1185">Reference proteome</keyword>
<keyword evidence="7" id="KW-0443">Lipid metabolism</keyword>
<evidence type="ECO:0000256" key="3">
    <source>
        <dbReference type="ARBA" id="ARBA00022516"/>
    </source>
</evidence>
<dbReference type="InterPro" id="IPR004570">
    <property type="entry name" value="Phosphatidylglycerol_P_synth"/>
</dbReference>
<keyword evidence="8 12" id="KW-0472">Membrane</keyword>
<keyword evidence="3" id="KW-0444">Lipid biosynthesis</keyword>
<dbReference type="PANTHER" id="PTHR14269:SF62">
    <property type="entry name" value="CDP-DIACYLGLYCEROL--GLYCEROL-3-PHOSPHATE 3-PHOSPHATIDYLTRANSFERASE 1, CHLOROPLASTIC"/>
    <property type="match status" value="1"/>
</dbReference>
<dbReference type="GO" id="GO:0008444">
    <property type="term" value="F:CDP-diacylglycerol-glycerol-3-phosphate 3-phosphatidyltransferase activity"/>
    <property type="evidence" value="ECO:0007669"/>
    <property type="project" value="InterPro"/>
</dbReference>
<dbReference type="PIRSF" id="PIRSF000847">
    <property type="entry name" value="Phos_ph_gly_syn"/>
    <property type="match status" value="1"/>
</dbReference>
<dbReference type="InterPro" id="IPR050324">
    <property type="entry name" value="CDP-alcohol_PTase-I"/>
</dbReference>
<keyword evidence="5 12" id="KW-0812">Transmembrane</keyword>
<dbReference type="PROSITE" id="PS00379">
    <property type="entry name" value="CDP_ALCOHOL_P_TRANSF"/>
    <property type="match status" value="1"/>
</dbReference>
<keyword evidence="6 12" id="KW-1133">Transmembrane helix</keyword>
<dbReference type="RefSeq" id="WP_097654358.1">
    <property type="nucleotide sequence ID" value="NZ_LYXE01000129.1"/>
</dbReference>
<comment type="caution">
    <text evidence="13">The sequence shown here is derived from an EMBL/GenBank/DDBJ whole genome shotgun (WGS) entry which is preliminary data.</text>
</comment>
<evidence type="ECO:0000256" key="7">
    <source>
        <dbReference type="ARBA" id="ARBA00023098"/>
    </source>
</evidence>
<keyword evidence="10" id="KW-1208">Phospholipid metabolism</keyword>
<dbReference type="Gene3D" id="1.20.120.1760">
    <property type="match status" value="1"/>
</dbReference>
<dbReference type="PANTHER" id="PTHR14269">
    <property type="entry name" value="CDP-DIACYLGLYCEROL--GLYCEROL-3-PHOSPHATE 3-PHOSPHATIDYLTRANSFERASE-RELATED"/>
    <property type="match status" value="1"/>
</dbReference>
<feature type="transmembrane region" description="Helical" evidence="12">
    <location>
        <begin position="98"/>
        <end position="119"/>
    </location>
</feature>
<feature type="transmembrane region" description="Helical" evidence="12">
    <location>
        <begin position="154"/>
        <end position="173"/>
    </location>
</feature>
<dbReference type="InterPro" id="IPR048254">
    <property type="entry name" value="CDP_ALCOHOL_P_TRANSF_CS"/>
</dbReference>
<dbReference type="GO" id="GO:0016020">
    <property type="term" value="C:membrane"/>
    <property type="evidence" value="ECO:0007669"/>
    <property type="project" value="UniProtKB-SubCell"/>
</dbReference>
<evidence type="ECO:0000256" key="5">
    <source>
        <dbReference type="ARBA" id="ARBA00022692"/>
    </source>
</evidence>
<reference evidence="13 14" key="1">
    <citation type="submission" date="2016-05" db="EMBL/GenBank/DDBJ databases">
        <authorList>
            <person name="Lavstsen T."/>
            <person name="Jespersen J.S."/>
        </authorList>
    </citation>
    <scope>NUCLEOTIDE SEQUENCE [LARGE SCALE GENOMIC DNA]</scope>
    <source>
        <strain evidence="13 14">B7-9</strain>
    </source>
</reference>
<feature type="transmembrane region" description="Helical" evidence="12">
    <location>
        <begin position="131"/>
        <end position="148"/>
    </location>
</feature>
<evidence type="ECO:0000256" key="10">
    <source>
        <dbReference type="ARBA" id="ARBA00023264"/>
    </source>
</evidence>
<protein>
    <submittedName>
        <fullName evidence="13">CDP-alcohol phosphatidyltransferase</fullName>
    </submittedName>
</protein>
<name>A0A2H3KUJ1_9CHLR</name>
<dbReference type="GO" id="GO:0046474">
    <property type="term" value="P:glycerophospholipid biosynthetic process"/>
    <property type="evidence" value="ECO:0007669"/>
    <property type="project" value="TreeGrafter"/>
</dbReference>
<evidence type="ECO:0000313" key="14">
    <source>
        <dbReference type="Proteomes" id="UP000220922"/>
    </source>
</evidence>
<dbReference type="Proteomes" id="UP000220922">
    <property type="component" value="Unassembled WGS sequence"/>
</dbReference>
<comment type="subcellular location">
    <subcellularLocation>
        <location evidence="1">Membrane</location>
        <topology evidence="1">Multi-pass membrane protein</topology>
    </subcellularLocation>
</comment>
<evidence type="ECO:0000256" key="8">
    <source>
        <dbReference type="ARBA" id="ARBA00023136"/>
    </source>
</evidence>
<accession>A0A2H3KUJ1</accession>
<dbReference type="EMBL" id="LYXE01000129">
    <property type="protein sequence ID" value="PDV97532.1"/>
    <property type="molecule type" value="Genomic_DNA"/>
</dbReference>
<evidence type="ECO:0000256" key="4">
    <source>
        <dbReference type="ARBA" id="ARBA00022679"/>
    </source>
</evidence>
<evidence type="ECO:0000256" key="11">
    <source>
        <dbReference type="RuleBase" id="RU003750"/>
    </source>
</evidence>
<dbReference type="InterPro" id="IPR043130">
    <property type="entry name" value="CDP-OH_PTrfase_TM_dom"/>
</dbReference>
<evidence type="ECO:0000256" key="9">
    <source>
        <dbReference type="ARBA" id="ARBA00023209"/>
    </source>
</evidence>
<evidence type="ECO:0000313" key="13">
    <source>
        <dbReference type="EMBL" id="PDV97532.1"/>
    </source>
</evidence>
<evidence type="ECO:0000256" key="2">
    <source>
        <dbReference type="ARBA" id="ARBA00010441"/>
    </source>
</evidence>
<dbReference type="Pfam" id="PF01066">
    <property type="entry name" value="CDP-OH_P_transf"/>
    <property type="match status" value="1"/>
</dbReference>
<keyword evidence="9" id="KW-0594">Phospholipid biosynthesis</keyword>
<organism evidence="13 14">
    <name type="scientific">Candidatus Chloroploca asiatica</name>
    <dbReference type="NCBI Taxonomy" id="1506545"/>
    <lineage>
        <taxon>Bacteria</taxon>
        <taxon>Bacillati</taxon>
        <taxon>Chloroflexota</taxon>
        <taxon>Chloroflexia</taxon>
        <taxon>Chloroflexales</taxon>
        <taxon>Chloroflexineae</taxon>
        <taxon>Oscillochloridaceae</taxon>
        <taxon>Candidatus Chloroploca</taxon>
    </lineage>
</organism>
<sequence>MASTRLFEPRELLYPSNMLTIARLLLIPPTFRYLRQPERRREALACLGVAMLTDAIDGPLARARGEVSPLGELLDPVADKILINGTAIILSKTRDFPWWITGLLLFRDLGIIAAALVVIKRRSQITVAASTGKLTTALLTAAALLYVADGPRSGKPALYVAMVPFLLSFFQYGKRFLAVMRNQDE</sequence>